<accession>A0ACB7S952</accession>
<protein>
    <submittedName>
        <fullName evidence="1">Uncharacterized protein</fullName>
    </submittedName>
</protein>
<organism evidence="1 2">
    <name type="scientific">Hyalomma asiaticum</name>
    <name type="common">Tick</name>
    <dbReference type="NCBI Taxonomy" id="266040"/>
    <lineage>
        <taxon>Eukaryota</taxon>
        <taxon>Metazoa</taxon>
        <taxon>Ecdysozoa</taxon>
        <taxon>Arthropoda</taxon>
        <taxon>Chelicerata</taxon>
        <taxon>Arachnida</taxon>
        <taxon>Acari</taxon>
        <taxon>Parasitiformes</taxon>
        <taxon>Ixodida</taxon>
        <taxon>Ixodoidea</taxon>
        <taxon>Ixodidae</taxon>
        <taxon>Hyalomminae</taxon>
        <taxon>Hyalomma</taxon>
    </lineage>
</organism>
<evidence type="ECO:0000313" key="1">
    <source>
        <dbReference type="EMBL" id="KAH6931486.1"/>
    </source>
</evidence>
<sequence length="208" mass="22269">MIMKTREKKTPSMHATHASAVHVTKKAKKGALEQPCVPRCLASLAATPASERRCRTPRSDPSLGASAYEQQQHQLQQSQQVESRSPGNVAMEALRQWRPAVKGATSIAAADDSTAGGRHERAMMAALLVNISAGTVLGYASVSMPGIELEPWYGLQHTAPPSQWVADILLLGAATGALFSGPPPTDFRYTRTADKSNISTVGRQKLAR</sequence>
<evidence type="ECO:0000313" key="2">
    <source>
        <dbReference type="Proteomes" id="UP000821845"/>
    </source>
</evidence>
<dbReference type="EMBL" id="CM023485">
    <property type="protein sequence ID" value="KAH6931486.1"/>
    <property type="molecule type" value="Genomic_DNA"/>
</dbReference>
<name>A0ACB7S952_HYAAI</name>
<keyword evidence="2" id="KW-1185">Reference proteome</keyword>
<proteinExistence type="predicted"/>
<dbReference type="Proteomes" id="UP000821845">
    <property type="component" value="Chromosome 5"/>
</dbReference>
<gene>
    <name evidence="1" type="ORF">HPB50_024678</name>
</gene>
<comment type="caution">
    <text evidence="1">The sequence shown here is derived from an EMBL/GenBank/DDBJ whole genome shotgun (WGS) entry which is preliminary data.</text>
</comment>
<reference evidence="1" key="1">
    <citation type="submission" date="2020-05" db="EMBL/GenBank/DDBJ databases">
        <title>Large-scale comparative analyses of tick genomes elucidate their genetic diversity and vector capacities.</title>
        <authorList>
            <person name="Jia N."/>
            <person name="Wang J."/>
            <person name="Shi W."/>
            <person name="Du L."/>
            <person name="Sun Y."/>
            <person name="Zhan W."/>
            <person name="Jiang J."/>
            <person name="Wang Q."/>
            <person name="Zhang B."/>
            <person name="Ji P."/>
            <person name="Sakyi L.B."/>
            <person name="Cui X."/>
            <person name="Yuan T."/>
            <person name="Jiang B."/>
            <person name="Yang W."/>
            <person name="Lam T.T.-Y."/>
            <person name="Chang Q."/>
            <person name="Ding S."/>
            <person name="Wang X."/>
            <person name="Zhu J."/>
            <person name="Ruan X."/>
            <person name="Zhao L."/>
            <person name="Wei J."/>
            <person name="Que T."/>
            <person name="Du C."/>
            <person name="Cheng J."/>
            <person name="Dai P."/>
            <person name="Han X."/>
            <person name="Huang E."/>
            <person name="Gao Y."/>
            <person name="Liu J."/>
            <person name="Shao H."/>
            <person name="Ye R."/>
            <person name="Li L."/>
            <person name="Wei W."/>
            <person name="Wang X."/>
            <person name="Wang C."/>
            <person name="Yang T."/>
            <person name="Huo Q."/>
            <person name="Li W."/>
            <person name="Guo W."/>
            <person name="Chen H."/>
            <person name="Zhou L."/>
            <person name="Ni X."/>
            <person name="Tian J."/>
            <person name="Zhou Y."/>
            <person name="Sheng Y."/>
            <person name="Liu T."/>
            <person name="Pan Y."/>
            <person name="Xia L."/>
            <person name="Li J."/>
            <person name="Zhao F."/>
            <person name="Cao W."/>
        </authorList>
    </citation>
    <scope>NUCLEOTIDE SEQUENCE</scope>
    <source>
        <strain evidence="1">Hyas-2018</strain>
    </source>
</reference>